<dbReference type="Gene3D" id="3.50.50.60">
    <property type="entry name" value="FAD/NAD(P)-binding domain"/>
    <property type="match status" value="2"/>
</dbReference>
<organism evidence="3 4">
    <name type="scientific">Exophiala aquamarina CBS 119918</name>
    <dbReference type="NCBI Taxonomy" id="1182545"/>
    <lineage>
        <taxon>Eukaryota</taxon>
        <taxon>Fungi</taxon>
        <taxon>Dikarya</taxon>
        <taxon>Ascomycota</taxon>
        <taxon>Pezizomycotina</taxon>
        <taxon>Eurotiomycetes</taxon>
        <taxon>Chaetothyriomycetidae</taxon>
        <taxon>Chaetothyriales</taxon>
        <taxon>Herpotrichiellaceae</taxon>
        <taxon>Exophiala</taxon>
    </lineage>
</organism>
<dbReference type="InterPro" id="IPR036188">
    <property type="entry name" value="FAD/NAD-bd_sf"/>
</dbReference>
<dbReference type="Proteomes" id="UP000027920">
    <property type="component" value="Unassembled WGS sequence"/>
</dbReference>
<accession>A0A072PR33</accession>
<dbReference type="EMBL" id="AMGV01000004">
    <property type="protein sequence ID" value="KEF57995.1"/>
    <property type="molecule type" value="Genomic_DNA"/>
</dbReference>
<dbReference type="PANTHER" id="PTHR42877">
    <property type="entry name" value="L-ORNITHINE N(5)-MONOOXYGENASE-RELATED"/>
    <property type="match status" value="1"/>
</dbReference>
<dbReference type="SUPFAM" id="SSF51905">
    <property type="entry name" value="FAD/NAD(P)-binding domain"/>
    <property type="match status" value="2"/>
</dbReference>
<dbReference type="OrthoDB" id="74360at2759"/>
<dbReference type="Pfam" id="PF13450">
    <property type="entry name" value="NAD_binding_8"/>
    <property type="match status" value="1"/>
</dbReference>
<reference evidence="3 4" key="1">
    <citation type="submission" date="2013-03" db="EMBL/GenBank/DDBJ databases">
        <title>The Genome Sequence of Exophiala aquamarina CBS 119918.</title>
        <authorList>
            <consortium name="The Broad Institute Genomics Platform"/>
            <person name="Cuomo C."/>
            <person name="de Hoog S."/>
            <person name="Gorbushina A."/>
            <person name="Walker B."/>
            <person name="Young S.K."/>
            <person name="Zeng Q."/>
            <person name="Gargeya S."/>
            <person name="Fitzgerald M."/>
            <person name="Haas B."/>
            <person name="Abouelleil A."/>
            <person name="Allen A.W."/>
            <person name="Alvarado L."/>
            <person name="Arachchi H.M."/>
            <person name="Berlin A.M."/>
            <person name="Chapman S.B."/>
            <person name="Gainer-Dewar J."/>
            <person name="Goldberg J."/>
            <person name="Griggs A."/>
            <person name="Gujja S."/>
            <person name="Hansen M."/>
            <person name="Howarth C."/>
            <person name="Imamovic A."/>
            <person name="Ireland A."/>
            <person name="Larimer J."/>
            <person name="McCowan C."/>
            <person name="Murphy C."/>
            <person name="Pearson M."/>
            <person name="Poon T.W."/>
            <person name="Priest M."/>
            <person name="Roberts A."/>
            <person name="Saif S."/>
            <person name="Shea T."/>
            <person name="Sisk P."/>
            <person name="Sykes S."/>
            <person name="Wortman J."/>
            <person name="Nusbaum C."/>
            <person name="Birren B."/>
        </authorList>
    </citation>
    <scope>NUCLEOTIDE SEQUENCE [LARGE SCALE GENOMIC DNA]</scope>
    <source>
        <strain evidence="3 4">CBS 119918</strain>
    </source>
</reference>
<comment type="caution">
    <text evidence="3">The sequence shown here is derived from an EMBL/GenBank/DDBJ whole genome shotgun (WGS) entry which is preliminary data.</text>
</comment>
<gene>
    <name evidence="3" type="ORF">A1O9_05918</name>
</gene>
<dbReference type="GeneID" id="25280838"/>
<protein>
    <recommendedName>
        <fullName evidence="5">Cyclohexanone monooxygenase</fullName>
    </recommendedName>
</protein>
<proteinExistence type="inferred from homology"/>
<dbReference type="RefSeq" id="XP_013260585.1">
    <property type="nucleotide sequence ID" value="XM_013405131.1"/>
</dbReference>
<dbReference type="VEuPathDB" id="FungiDB:A1O9_05918"/>
<evidence type="ECO:0000313" key="4">
    <source>
        <dbReference type="Proteomes" id="UP000027920"/>
    </source>
</evidence>
<dbReference type="InterPro" id="IPR051209">
    <property type="entry name" value="FAD-bind_Monooxygenase_sf"/>
</dbReference>
<dbReference type="PANTHER" id="PTHR42877:SF8">
    <property type="entry name" value="MONOOXYGENASE"/>
    <property type="match status" value="1"/>
</dbReference>
<name>A0A072PR33_9EURO</name>
<comment type="similarity">
    <text evidence="2">Belongs to the FAD-binding monooxygenase family.</text>
</comment>
<evidence type="ECO:0000256" key="1">
    <source>
        <dbReference type="ARBA" id="ARBA00001974"/>
    </source>
</evidence>
<comment type="cofactor">
    <cofactor evidence="1">
        <name>FAD</name>
        <dbReference type="ChEBI" id="CHEBI:57692"/>
    </cofactor>
</comment>
<keyword evidence="4" id="KW-1185">Reference proteome</keyword>
<sequence>MGDAGYVVEQQWHSQPRNIRVVCVGAGAAGVMVAYKLKRNCENFDLAIYDKNPEIGGTWYENRYPGCACDVPAHVYTYPFEPNPNWSKFYAGSAEIQQYFINFVDKYELNQYIHLNHTIRSARWIEDKGIYEVEIETQGGTITDWGHLLINATGTLNKWKWPDIPGLHDFKGILVHSASWDPNISCRNMKVAVIGTGSSAIQIIPQIQPSASHITTFMRSVTWISPPIAEDMLKDRNPEAETLDADDRPQHRYTEEEIRRFNENPKEFLAYRKELESRFNIMFDVFIAGSEVSKQAQQTMRKEMLRRIGTGNDDLKQHLIPSWPPGCRRMTPGEGYLEALTKQNVTRVYDEIAKVTPQGLVDATGRLHEVDIIVAATGFDVTFKPSFQILGVDGVSMEAEFERTGIPSVYLSMTVPKFPNYFTINGFRGSWATGTALNSHEACVNYIVQCLNRIQNEDIRALEVRPEPVEDLYQHTDEWHKCSVWNAECKSWYKSSTPERKLIIWAGSNLHFLKSLEFVRWEHYKFRYNTRNMWAFLGNGRVKAEITKDVAKLTPYIRNSDEPWSIE</sequence>
<dbReference type="AlphaFoldDB" id="A0A072PR33"/>
<evidence type="ECO:0000256" key="2">
    <source>
        <dbReference type="ARBA" id="ARBA00010139"/>
    </source>
</evidence>
<evidence type="ECO:0000313" key="3">
    <source>
        <dbReference type="EMBL" id="KEF57995.1"/>
    </source>
</evidence>
<evidence type="ECO:0008006" key="5">
    <source>
        <dbReference type="Google" id="ProtNLM"/>
    </source>
</evidence>
<dbReference type="HOGENOM" id="CLU_006937_6_1_1"/>